<dbReference type="EMBL" id="CP053073">
    <property type="protein sequence ID" value="QJR15904.1"/>
    <property type="molecule type" value="Genomic_DNA"/>
</dbReference>
<organism evidence="1 2">
    <name type="scientific">Usitatibacter palustris</name>
    <dbReference type="NCBI Taxonomy" id="2732487"/>
    <lineage>
        <taxon>Bacteria</taxon>
        <taxon>Pseudomonadati</taxon>
        <taxon>Pseudomonadota</taxon>
        <taxon>Betaproteobacteria</taxon>
        <taxon>Nitrosomonadales</taxon>
        <taxon>Usitatibacteraceae</taxon>
        <taxon>Usitatibacter</taxon>
    </lineage>
</organism>
<dbReference type="AlphaFoldDB" id="A0A6M4HBP1"/>
<dbReference type="Gene3D" id="1.10.30.50">
    <property type="match status" value="1"/>
</dbReference>
<keyword evidence="2" id="KW-1185">Reference proteome</keyword>
<evidence type="ECO:0000313" key="1">
    <source>
        <dbReference type="EMBL" id="QJR15904.1"/>
    </source>
</evidence>
<reference evidence="1 2" key="1">
    <citation type="submission" date="2020-04" db="EMBL/GenBank/DDBJ databases">
        <title>Usitatibacter rugosus gen. nov., sp. nov. and Usitatibacter palustris sp. nov., novel members of Usitatibacteraceae fam. nov. within the order Nitrosomonadales isolated from soil.</title>
        <authorList>
            <person name="Huber K.J."/>
            <person name="Neumann-Schaal M."/>
            <person name="Geppert A."/>
            <person name="Luckner M."/>
            <person name="Wanner G."/>
            <person name="Overmann J."/>
        </authorList>
    </citation>
    <scope>NUCLEOTIDE SEQUENCE [LARGE SCALE GENOMIC DNA]</scope>
    <source>
        <strain evidence="1 2">Swamp67</strain>
    </source>
</reference>
<dbReference type="RefSeq" id="WP_171163592.1">
    <property type="nucleotide sequence ID" value="NZ_CP053073.1"/>
</dbReference>
<evidence type="ECO:0008006" key="3">
    <source>
        <dbReference type="Google" id="ProtNLM"/>
    </source>
</evidence>
<proteinExistence type="predicted"/>
<evidence type="ECO:0000313" key="2">
    <source>
        <dbReference type="Proteomes" id="UP000503096"/>
    </source>
</evidence>
<name>A0A6M4HBP1_9PROT</name>
<dbReference type="Proteomes" id="UP000503096">
    <property type="component" value="Chromosome"/>
</dbReference>
<dbReference type="InParanoid" id="A0A6M4HBP1"/>
<sequence>MIGLKRARTAAGVPAAFSGAQLVKKNAKLLKAFYATNGAIKFDAALTLWKAAKEHLKKESNSKCAYCEADTAVVAHGDVEHFRPKSKYWWLAYCYDNYTYACQICNQSFKGDEFPLGAGALVKPQLPAAEPADLNPLAKKLCLDPLASTDVAVAAYYATESAFIVNPYIEDPEKLLEWSVDDVNKEVLLKAGPTQRAQEAFASAVEFLGLNREELKRVRYPTYEAFRTFRDVLLEPSVSQPVKDMVRTQMKTMVAGNLPFTGMLRYFVKEWGLVL</sequence>
<protein>
    <recommendedName>
        <fullName evidence="3">TIGR02646 family protein</fullName>
    </recommendedName>
</protein>
<gene>
    <name evidence="1" type="ORF">DSM104440_02730</name>
</gene>
<accession>A0A6M4HBP1</accession>
<dbReference type="KEGG" id="upl:DSM104440_02730"/>